<name>A0ABP2YZ60_9GAMM</name>
<protein>
    <submittedName>
        <fullName evidence="2">Inner membrane protein</fullName>
    </submittedName>
</protein>
<evidence type="ECO:0000313" key="3">
    <source>
        <dbReference type="Proteomes" id="UP000017548"/>
    </source>
</evidence>
<proteinExistence type="predicted"/>
<evidence type="ECO:0000256" key="1">
    <source>
        <dbReference type="SAM" id="Phobius"/>
    </source>
</evidence>
<feature type="transmembrane region" description="Helical" evidence="1">
    <location>
        <begin position="30"/>
        <end position="56"/>
    </location>
</feature>
<keyword evidence="3" id="KW-1185">Reference proteome</keyword>
<evidence type="ECO:0000313" key="2">
    <source>
        <dbReference type="EMBL" id="ESE39277.1"/>
    </source>
</evidence>
<dbReference type="EMBL" id="AXZL01000076">
    <property type="protein sequence ID" value="ESE39277.1"/>
    <property type="molecule type" value="Genomic_DNA"/>
</dbReference>
<comment type="caution">
    <text evidence="2">The sequence shown here is derived from an EMBL/GenBank/DDBJ whole genome shotgun (WGS) entry which is preliminary data.</text>
</comment>
<keyword evidence="1" id="KW-1133">Transmembrane helix</keyword>
<feature type="transmembrane region" description="Helical" evidence="1">
    <location>
        <begin position="136"/>
        <end position="158"/>
    </location>
</feature>
<accession>A0ABP2YZ60</accession>
<organism evidence="2 3">
    <name type="scientific">Shewanella decolorationis S12</name>
    <dbReference type="NCBI Taxonomy" id="1353536"/>
    <lineage>
        <taxon>Bacteria</taxon>
        <taxon>Pseudomonadati</taxon>
        <taxon>Pseudomonadota</taxon>
        <taxon>Gammaproteobacteria</taxon>
        <taxon>Alteromonadales</taxon>
        <taxon>Shewanellaceae</taxon>
        <taxon>Shewanella</taxon>
    </lineage>
</organism>
<reference evidence="2 3" key="1">
    <citation type="journal article" date="2013" name="Genome Announc.">
        <title>Draft Genome Sequence of Shewanella decolorationis S12, a Dye-Degrading Bacterium Isolated from a Wastewater Treatment Plant.</title>
        <authorList>
            <person name="Xu M."/>
            <person name="Fang Y."/>
            <person name="Liu J."/>
            <person name="Chen X."/>
            <person name="Sun G."/>
            <person name="Guo J."/>
            <person name="Hua Z."/>
            <person name="Tu Q."/>
            <person name="Wu L."/>
            <person name="Zhou J."/>
            <person name="Liu X."/>
        </authorList>
    </citation>
    <scope>NUCLEOTIDE SEQUENCE [LARGE SCALE GENOMIC DNA]</scope>
    <source>
        <strain evidence="2 3">S12</strain>
    </source>
</reference>
<sequence>MARIGFNSSIGEEKMATGSNPSIGVVKAPLWFYFVALISLLWNIMGLLAFVIQMTITPEAMAQMSPDQIKLYESTPAWLNFVFGFAVVSGVIGCLLLLIKKAFSYKVLLASLVAVLVQMGYVFGIQQAAAVLGSDALVMPSVVILWGLFLVWFSRLAVTKHWLT</sequence>
<dbReference type="Proteomes" id="UP000017548">
    <property type="component" value="Unassembled WGS sequence"/>
</dbReference>
<keyword evidence="1" id="KW-0812">Transmembrane</keyword>
<feature type="transmembrane region" description="Helical" evidence="1">
    <location>
        <begin position="77"/>
        <end position="99"/>
    </location>
</feature>
<keyword evidence="1" id="KW-0472">Membrane</keyword>
<feature type="transmembrane region" description="Helical" evidence="1">
    <location>
        <begin position="105"/>
        <end position="124"/>
    </location>
</feature>
<gene>
    <name evidence="2" type="ORF">SHD_3486</name>
</gene>